<sequence length="420" mass="47763">MLRTIISQWTGNAPVRFWFLLLGLTILTAPVSAQELRITFPAGSADLRPDYRDNARAFAMLDSLVERHGASLVDSVIVVTKSSPEGRFGLNASLAERRSRSILRYLSDRYPAVADRVSLRPEGEAWDEFRLQVLADTTVSALSRERALSIIDSGLAPDLKERLLHQFPEYGHYLRDFFPEIRLAIILVFDRLTVILQTVDLGEVETAGEMPLPMSLGPVALRPDVLHVPALHPYRPLFAVSTNLLYDLGGLVRPMSWTPNVSLEIPFGQRWSLYAEYDFPWWISSGNDRAWQVLKWDLGARWWFSRHDASDPMDVLRGHFLGLDLGAGYYDIEPQHTGYQGEFQLVGLEYGYAFRLAERWRLDVNVGAGWMATHYRHYTGTADDAHLLYQNSGRLRWVGPVKAGVSLKYIFTRKNRRGGR</sequence>
<proteinExistence type="predicted"/>
<dbReference type="InterPro" id="IPR021958">
    <property type="entry name" value="DUF3575"/>
</dbReference>
<dbReference type="Pfam" id="PF12099">
    <property type="entry name" value="DUF3575"/>
    <property type="match status" value="1"/>
</dbReference>
<dbReference type="InterPro" id="IPR036709">
    <property type="entry name" value="Autotransporte_beta_dom_sf"/>
</dbReference>
<name>W0FSJ1_9BACT</name>
<dbReference type="SUPFAM" id="SSF103515">
    <property type="entry name" value="Autotransporter"/>
    <property type="match status" value="1"/>
</dbReference>
<protein>
    <recommendedName>
        <fullName evidence="2">DUF3575 domain-containing protein</fullName>
    </recommendedName>
</protein>
<dbReference type="EMBL" id="KC246855">
    <property type="protein sequence ID" value="AHF25847.1"/>
    <property type="molecule type" value="Genomic_DNA"/>
</dbReference>
<evidence type="ECO:0000313" key="1">
    <source>
        <dbReference type="EMBL" id="AHF25847.1"/>
    </source>
</evidence>
<organism evidence="1">
    <name type="scientific">uncultured bacterium Contigcl_1493</name>
    <dbReference type="NCBI Taxonomy" id="1393647"/>
    <lineage>
        <taxon>Bacteria</taxon>
        <taxon>environmental samples</taxon>
    </lineage>
</organism>
<dbReference type="SUPFAM" id="SSF103088">
    <property type="entry name" value="OmpA-like"/>
    <property type="match status" value="1"/>
</dbReference>
<evidence type="ECO:0008006" key="2">
    <source>
        <dbReference type="Google" id="ProtNLM"/>
    </source>
</evidence>
<dbReference type="InterPro" id="IPR036737">
    <property type="entry name" value="OmpA-like_sf"/>
</dbReference>
<reference evidence="1" key="1">
    <citation type="journal article" date="2013" name="PLoS ONE">
        <title>Metagenomic insights into the carbohydrate-active enzymes carried by the microorganisms adhering to solid digesta in the rumen of cows.</title>
        <authorList>
            <person name="Wang L."/>
            <person name="Hatem A."/>
            <person name="Catalyurek U.V."/>
            <person name="Morrison M."/>
            <person name="Yu Z."/>
        </authorList>
    </citation>
    <scope>NUCLEOTIDE SEQUENCE</scope>
</reference>
<accession>W0FSJ1</accession>
<dbReference type="AlphaFoldDB" id="W0FSJ1"/>